<evidence type="ECO:0000313" key="3">
    <source>
        <dbReference type="Proteomes" id="UP000263642"/>
    </source>
</evidence>
<gene>
    <name evidence="2" type="ORF">DIT97_19560</name>
</gene>
<feature type="non-terminal residue" evidence="2">
    <location>
        <position position="107"/>
    </location>
</feature>
<feature type="domain" description="Cytochrome C Planctomycete-type" evidence="1">
    <location>
        <begin position="45"/>
        <end position="97"/>
    </location>
</feature>
<name>A0A3D3RAJ7_9PLAN</name>
<evidence type="ECO:0000313" key="2">
    <source>
        <dbReference type="EMBL" id="HCO25112.1"/>
    </source>
</evidence>
<dbReference type="InterPro" id="IPR011429">
    <property type="entry name" value="Cyt_c_Planctomycete-type"/>
</dbReference>
<protein>
    <recommendedName>
        <fullName evidence="1">Cytochrome C Planctomycete-type domain-containing protein</fullName>
    </recommendedName>
</protein>
<dbReference type="Pfam" id="PF07635">
    <property type="entry name" value="PSCyt1"/>
    <property type="match status" value="1"/>
</dbReference>
<reference evidence="2 3" key="1">
    <citation type="journal article" date="2018" name="Nat. Biotechnol.">
        <title>A standardized bacterial taxonomy based on genome phylogeny substantially revises the tree of life.</title>
        <authorList>
            <person name="Parks D.H."/>
            <person name="Chuvochina M."/>
            <person name="Waite D.W."/>
            <person name="Rinke C."/>
            <person name="Skarshewski A."/>
            <person name="Chaumeil P.A."/>
            <person name="Hugenholtz P."/>
        </authorList>
    </citation>
    <scope>NUCLEOTIDE SEQUENCE [LARGE SCALE GENOMIC DNA]</scope>
    <source>
        <strain evidence="2">UBA9375</strain>
    </source>
</reference>
<sequence>MHLFFPGRWTTIVCFIGISLLQQMAVSAQESNHAAEVKQIFRTRCFECHGNTRREADINILERSSYVGKDGAVVPGKVDESVLYDYIISDDEDSRMPESPLPPLTAG</sequence>
<organism evidence="2 3">
    <name type="scientific">Gimesia maris</name>
    <dbReference type="NCBI Taxonomy" id="122"/>
    <lineage>
        <taxon>Bacteria</taxon>
        <taxon>Pseudomonadati</taxon>
        <taxon>Planctomycetota</taxon>
        <taxon>Planctomycetia</taxon>
        <taxon>Planctomycetales</taxon>
        <taxon>Planctomycetaceae</taxon>
        <taxon>Gimesia</taxon>
    </lineage>
</organism>
<comment type="caution">
    <text evidence="2">The sequence shown here is derived from an EMBL/GenBank/DDBJ whole genome shotgun (WGS) entry which is preliminary data.</text>
</comment>
<proteinExistence type="predicted"/>
<evidence type="ECO:0000259" key="1">
    <source>
        <dbReference type="Pfam" id="PF07635"/>
    </source>
</evidence>
<dbReference type="Proteomes" id="UP000263642">
    <property type="component" value="Unassembled WGS sequence"/>
</dbReference>
<dbReference type="EMBL" id="DQAY01000118">
    <property type="protein sequence ID" value="HCO25112.1"/>
    <property type="molecule type" value="Genomic_DNA"/>
</dbReference>
<accession>A0A3D3RAJ7</accession>
<dbReference type="AlphaFoldDB" id="A0A3D3RAJ7"/>